<dbReference type="EMBL" id="JAECZC010000009">
    <property type="protein sequence ID" value="MBH8562048.1"/>
    <property type="molecule type" value="Genomic_DNA"/>
</dbReference>
<dbReference type="Gene3D" id="1.25.40.10">
    <property type="entry name" value="Tetratricopeptide repeat domain"/>
    <property type="match status" value="3"/>
</dbReference>
<keyword evidence="1" id="KW-0732">Signal</keyword>
<gene>
    <name evidence="2" type="ORF">I8748_07655</name>
</gene>
<dbReference type="Proteomes" id="UP000632766">
    <property type="component" value="Unassembled WGS sequence"/>
</dbReference>
<protein>
    <submittedName>
        <fullName evidence="2">Uncharacterized protein</fullName>
    </submittedName>
</protein>
<accession>A0A8J7HLY6</accession>
<reference evidence="2 3" key="1">
    <citation type="journal article" date="2021" name="Int. J. Syst. Evol. Microbiol.">
        <title>Amazonocrinis nigriterrae gen. nov., sp. nov., Atlanticothrix silvestris gen. nov., sp. nov. and Dendronalium phyllosphericum gen. nov., sp. nov., nostocacean cyanobacteria from Brazilian environments.</title>
        <authorList>
            <person name="Alvarenga D.O."/>
            <person name="Andreote A.P.D."/>
            <person name="Branco L.H.Z."/>
            <person name="Delbaje E."/>
            <person name="Cruz R.B."/>
            <person name="Varani A.M."/>
            <person name="Fiore M.F."/>
        </authorList>
    </citation>
    <scope>NUCLEOTIDE SEQUENCE [LARGE SCALE GENOMIC DNA]</scope>
    <source>
        <strain evidence="2 3">CENA67</strain>
    </source>
</reference>
<keyword evidence="3" id="KW-1185">Reference proteome</keyword>
<evidence type="ECO:0000256" key="1">
    <source>
        <dbReference type="SAM" id="SignalP"/>
    </source>
</evidence>
<feature type="chain" id="PRO_5035164265" evidence="1">
    <location>
        <begin position="30"/>
        <end position="469"/>
    </location>
</feature>
<comment type="caution">
    <text evidence="2">The sequence shown here is derived from an EMBL/GenBank/DDBJ whole genome shotgun (WGS) entry which is preliminary data.</text>
</comment>
<dbReference type="AlphaFoldDB" id="A0A8J7HLY6"/>
<sequence>MSYRRIALCLHPLLAPCILWVAITPPSFASSFQATDKMYQIADKPVVLPPIPSANDSLICLPPFPRLATLPKLASLPFIHSEATNLAKIAVEYAASGQYDQAIKTAQSIKDNYFLADTLVKIASFERQRQPKQSLQLLSQALGVVAGIQEDYSRDSILDAIAIQYATAGEFKLALQTAQGIKNRSQKDDTISEIAIQYAASGRQDQAIRLIQTLPDEDKRNDALVRIAEYYADLSKYDQALQIVESLKSNYDKADALSKIARQALKAGQAAQVVEPIRAISDDCTKSIVVTDLTGQYNQPDLETNQEKQTLERFLAAFQIAQSIKAESLKTDALSAVAIGYVDAGQIDLGWKLTQTLPEGYGKNRALARLADYYLEVKQPDQALTYAEMMKNSAEKADVFTKIAGSYTKAGQAEKASRLLSQALEITKMAAESNSSLIIPPIPRLPPSLQKIPSIPTVRPLPELRVLPR</sequence>
<dbReference type="SUPFAM" id="SSF48452">
    <property type="entry name" value="TPR-like"/>
    <property type="match status" value="2"/>
</dbReference>
<evidence type="ECO:0000313" key="3">
    <source>
        <dbReference type="Proteomes" id="UP000632766"/>
    </source>
</evidence>
<dbReference type="InterPro" id="IPR011990">
    <property type="entry name" value="TPR-like_helical_dom_sf"/>
</dbReference>
<proteinExistence type="predicted"/>
<organism evidence="2 3">
    <name type="scientific">Amazonocrinis nigriterrae CENA67</name>
    <dbReference type="NCBI Taxonomy" id="2794033"/>
    <lineage>
        <taxon>Bacteria</taxon>
        <taxon>Bacillati</taxon>
        <taxon>Cyanobacteriota</taxon>
        <taxon>Cyanophyceae</taxon>
        <taxon>Nostocales</taxon>
        <taxon>Nostocaceae</taxon>
        <taxon>Amazonocrinis</taxon>
        <taxon>Amazonocrinis nigriterrae</taxon>
    </lineage>
</organism>
<dbReference type="RefSeq" id="WP_198124026.1">
    <property type="nucleotide sequence ID" value="NZ_JAECZC010000009.1"/>
</dbReference>
<evidence type="ECO:0000313" key="2">
    <source>
        <dbReference type="EMBL" id="MBH8562048.1"/>
    </source>
</evidence>
<name>A0A8J7HLY6_9NOST</name>
<feature type="signal peptide" evidence="1">
    <location>
        <begin position="1"/>
        <end position="29"/>
    </location>
</feature>